<keyword evidence="7" id="KW-1133">Transmembrane helix</keyword>
<protein>
    <recommendedName>
        <fullName evidence="16">TM11E protease</fullName>
    </recommendedName>
</protein>
<dbReference type="PRINTS" id="PR00722">
    <property type="entry name" value="CHYMOTRYPSIN"/>
</dbReference>
<evidence type="ECO:0000256" key="8">
    <source>
        <dbReference type="ARBA" id="ARBA00023136"/>
    </source>
</evidence>
<dbReference type="CDD" id="cd00190">
    <property type="entry name" value="Tryp_SPc"/>
    <property type="match status" value="1"/>
</dbReference>
<dbReference type="Gene3D" id="2.40.10.10">
    <property type="entry name" value="Trypsin-like serine proteases"/>
    <property type="match status" value="2"/>
</dbReference>
<dbReference type="InterPro" id="IPR033116">
    <property type="entry name" value="TRYPSIN_SER"/>
</dbReference>
<dbReference type="Pfam" id="PF01390">
    <property type="entry name" value="SEA"/>
    <property type="match status" value="1"/>
</dbReference>
<dbReference type="SUPFAM" id="SSF50494">
    <property type="entry name" value="Trypsin-like serine proteases"/>
    <property type="match status" value="1"/>
</dbReference>
<dbReference type="PANTHER" id="PTHR24252:SF28">
    <property type="entry name" value="TRANSMEMBRANE PROTEASE SERINE 11C ISOFORM X1"/>
    <property type="match status" value="1"/>
</dbReference>
<evidence type="ECO:0000256" key="2">
    <source>
        <dbReference type="ARBA" id="ARBA00022670"/>
    </source>
</evidence>
<keyword evidence="9" id="KW-1015">Disulfide bond</keyword>
<dbReference type="GO" id="GO:0004252">
    <property type="term" value="F:serine-type endopeptidase activity"/>
    <property type="evidence" value="ECO:0007669"/>
    <property type="project" value="InterPro"/>
</dbReference>
<dbReference type="InterPro" id="IPR000082">
    <property type="entry name" value="SEA_dom"/>
</dbReference>
<evidence type="ECO:0000256" key="1">
    <source>
        <dbReference type="ARBA" id="ARBA00004606"/>
    </source>
</evidence>
<evidence type="ECO:0000313" key="15">
    <source>
        <dbReference type="Proteomes" id="UP000694413"/>
    </source>
</evidence>
<dbReference type="Proteomes" id="UP000694413">
    <property type="component" value="Unassembled WGS sequence"/>
</dbReference>
<dbReference type="PROSITE" id="PS50240">
    <property type="entry name" value="TRYPSIN_DOM"/>
    <property type="match status" value="1"/>
</dbReference>
<dbReference type="PROSITE" id="PS00134">
    <property type="entry name" value="TRYPSIN_HIS"/>
    <property type="match status" value="1"/>
</dbReference>
<evidence type="ECO:0000256" key="6">
    <source>
        <dbReference type="ARBA" id="ARBA00022968"/>
    </source>
</evidence>
<dbReference type="InterPro" id="IPR001314">
    <property type="entry name" value="Peptidase_S1A"/>
</dbReference>
<feature type="domain" description="Peptidase S1" evidence="13">
    <location>
        <begin position="161"/>
        <end position="393"/>
    </location>
</feature>
<keyword evidence="6" id="KW-0735">Signal-anchor</keyword>
<keyword evidence="11" id="KW-0732">Signal</keyword>
<evidence type="ECO:0008006" key="16">
    <source>
        <dbReference type="Google" id="ProtNLM"/>
    </source>
</evidence>
<dbReference type="Ensembl" id="ENSZALT00000007456.1">
    <property type="protein sequence ID" value="ENSZALP00000004971.1"/>
    <property type="gene ID" value="ENSZALG00000004650.1"/>
</dbReference>
<keyword evidence="2 10" id="KW-0645">Protease</keyword>
<reference evidence="14" key="1">
    <citation type="submission" date="2025-08" db="UniProtKB">
        <authorList>
            <consortium name="Ensembl"/>
        </authorList>
    </citation>
    <scope>IDENTIFICATION</scope>
</reference>
<keyword evidence="5 10" id="KW-0720">Serine protease</keyword>
<comment type="subcellular location">
    <subcellularLocation>
        <location evidence="1">Membrane</location>
        <topology evidence="1">Single-pass type II membrane protein</topology>
    </subcellularLocation>
</comment>
<dbReference type="Pfam" id="PF00089">
    <property type="entry name" value="Trypsin"/>
    <property type="match status" value="1"/>
</dbReference>
<sequence>MFTFPSALQHFLRFLFPLQVCVTCGEQAMISYLSFFFSSVDQDRYYNASFLITNVKYNPQYEKQTTEEFMNISERIETLMSQVFRGSFLSKRYIRSHVVSLRDVLNKFSSCLLTIWSIPGCLGYTSRVTCLVVAVLYRAAFSLTGCGIRRQASSFTGVERITDGQRAPEGEWPWQGSIQLDGSHRCGASIISNTWLVTAAHCFREVRDPRRWTASFGILLRPPKQKKLVRRIIVHERYGGVLLDHEYDVAVVELASPIEFTSDVHSVCLPEASHVFPDNASCFVTGWGALENDGYSVNQLRQAEVRIISTAVCNRREVYGGAITAGMLCAGYLEGQVDACQGDSGGPLVHANSRGIWYLAGIVSWGDECGKPNKPGVYTRVTYYRNWIQSKTGI</sequence>
<dbReference type="GO" id="GO:0016020">
    <property type="term" value="C:membrane"/>
    <property type="evidence" value="ECO:0007669"/>
    <property type="project" value="UniProtKB-SubCell"/>
</dbReference>
<evidence type="ECO:0000256" key="7">
    <source>
        <dbReference type="ARBA" id="ARBA00022989"/>
    </source>
</evidence>
<dbReference type="Gene3D" id="3.30.70.960">
    <property type="entry name" value="SEA domain"/>
    <property type="match status" value="1"/>
</dbReference>
<keyword evidence="3" id="KW-0812">Transmembrane</keyword>
<keyword evidence="15" id="KW-1185">Reference proteome</keyword>
<name>A0A8D2MC12_ZONAL</name>
<organism evidence="14 15">
    <name type="scientific">Zonotrichia albicollis</name>
    <name type="common">White-throated sparrow</name>
    <name type="synonym">Fringilla albicollis</name>
    <dbReference type="NCBI Taxonomy" id="44394"/>
    <lineage>
        <taxon>Eukaryota</taxon>
        <taxon>Metazoa</taxon>
        <taxon>Chordata</taxon>
        <taxon>Craniata</taxon>
        <taxon>Vertebrata</taxon>
        <taxon>Euteleostomi</taxon>
        <taxon>Archelosauria</taxon>
        <taxon>Archosauria</taxon>
        <taxon>Dinosauria</taxon>
        <taxon>Saurischia</taxon>
        <taxon>Theropoda</taxon>
        <taxon>Coelurosauria</taxon>
        <taxon>Aves</taxon>
        <taxon>Neognathae</taxon>
        <taxon>Neoaves</taxon>
        <taxon>Telluraves</taxon>
        <taxon>Australaves</taxon>
        <taxon>Passeriformes</taxon>
        <taxon>Passerellidae</taxon>
        <taxon>Zonotrichia</taxon>
    </lineage>
</organism>
<dbReference type="AlphaFoldDB" id="A0A8D2MC12"/>
<dbReference type="SMART" id="SM00020">
    <property type="entry name" value="Tryp_SPc"/>
    <property type="match status" value="1"/>
</dbReference>
<feature type="signal peptide" evidence="11">
    <location>
        <begin position="1"/>
        <end position="23"/>
    </location>
</feature>
<accession>A0A8D2MC12</accession>
<dbReference type="InterPro" id="IPR001254">
    <property type="entry name" value="Trypsin_dom"/>
</dbReference>
<evidence type="ECO:0000256" key="3">
    <source>
        <dbReference type="ARBA" id="ARBA00022692"/>
    </source>
</evidence>
<keyword evidence="4 10" id="KW-0378">Hydrolase</keyword>
<dbReference type="PANTHER" id="PTHR24252">
    <property type="entry name" value="ACROSIN-RELATED"/>
    <property type="match status" value="1"/>
</dbReference>
<dbReference type="PROSITE" id="PS00135">
    <property type="entry name" value="TRYPSIN_SER"/>
    <property type="match status" value="1"/>
</dbReference>
<dbReference type="InterPro" id="IPR018114">
    <property type="entry name" value="TRYPSIN_HIS"/>
</dbReference>
<evidence type="ECO:0000256" key="11">
    <source>
        <dbReference type="SAM" id="SignalP"/>
    </source>
</evidence>
<dbReference type="InterPro" id="IPR036364">
    <property type="entry name" value="SEA_dom_sf"/>
</dbReference>
<feature type="domain" description="SEA" evidence="12">
    <location>
        <begin position="42"/>
        <end position="160"/>
    </location>
</feature>
<dbReference type="FunFam" id="2.40.10.10:FF:000003">
    <property type="entry name" value="Transmembrane serine protease 3"/>
    <property type="match status" value="1"/>
</dbReference>
<evidence type="ECO:0000259" key="12">
    <source>
        <dbReference type="PROSITE" id="PS50024"/>
    </source>
</evidence>
<feature type="chain" id="PRO_5034676483" description="TM11E protease" evidence="11">
    <location>
        <begin position="24"/>
        <end position="394"/>
    </location>
</feature>
<dbReference type="GO" id="GO:0006508">
    <property type="term" value="P:proteolysis"/>
    <property type="evidence" value="ECO:0007669"/>
    <property type="project" value="UniProtKB-KW"/>
</dbReference>
<evidence type="ECO:0000256" key="9">
    <source>
        <dbReference type="ARBA" id="ARBA00023157"/>
    </source>
</evidence>
<proteinExistence type="predicted"/>
<dbReference type="SUPFAM" id="SSF82671">
    <property type="entry name" value="SEA domain"/>
    <property type="match status" value="1"/>
</dbReference>
<keyword evidence="8" id="KW-0472">Membrane</keyword>
<dbReference type="PROSITE" id="PS50024">
    <property type="entry name" value="SEA"/>
    <property type="match status" value="1"/>
</dbReference>
<evidence type="ECO:0000259" key="13">
    <source>
        <dbReference type="PROSITE" id="PS50240"/>
    </source>
</evidence>
<evidence type="ECO:0000256" key="10">
    <source>
        <dbReference type="RuleBase" id="RU363034"/>
    </source>
</evidence>
<dbReference type="InterPro" id="IPR043504">
    <property type="entry name" value="Peptidase_S1_PA_chymotrypsin"/>
</dbReference>
<evidence type="ECO:0000256" key="5">
    <source>
        <dbReference type="ARBA" id="ARBA00022825"/>
    </source>
</evidence>
<evidence type="ECO:0000313" key="14">
    <source>
        <dbReference type="Ensembl" id="ENSZALP00000004971.1"/>
    </source>
</evidence>
<dbReference type="InterPro" id="IPR009003">
    <property type="entry name" value="Peptidase_S1_PA"/>
</dbReference>
<evidence type="ECO:0000256" key="4">
    <source>
        <dbReference type="ARBA" id="ARBA00022801"/>
    </source>
</evidence>
<reference evidence="14" key="2">
    <citation type="submission" date="2025-09" db="UniProtKB">
        <authorList>
            <consortium name="Ensembl"/>
        </authorList>
    </citation>
    <scope>IDENTIFICATION</scope>
</reference>